<accession>A0A2X4WI69</accession>
<keyword evidence="1" id="KW-1133">Transmembrane helix</keyword>
<proteinExistence type="predicted"/>
<evidence type="ECO:0000256" key="1">
    <source>
        <dbReference type="SAM" id="Phobius"/>
    </source>
</evidence>
<reference evidence="2 3" key="1">
    <citation type="submission" date="2018-06" db="EMBL/GenBank/DDBJ databases">
        <authorList>
            <consortium name="Pathogen Informatics"/>
            <person name="Doyle S."/>
        </authorList>
    </citation>
    <scope>NUCLEOTIDE SEQUENCE [LARGE SCALE GENOMIC DNA]</scope>
    <source>
        <strain evidence="2 3">NCTC4824</strain>
    </source>
</reference>
<dbReference type="STRING" id="1348624.GCA_001591545_01463"/>
<name>A0A2X4WI69_LEDLE</name>
<feature type="transmembrane region" description="Helical" evidence="1">
    <location>
        <begin position="7"/>
        <end position="28"/>
    </location>
</feature>
<keyword evidence="3" id="KW-1185">Reference proteome</keyword>
<gene>
    <name evidence="2" type="ORF">NCTC4824_02413</name>
</gene>
<keyword evidence="1" id="KW-0812">Transmembrane</keyword>
<dbReference type="Proteomes" id="UP000249134">
    <property type="component" value="Chromosome 1"/>
</dbReference>
<protein>
    <submittedName>
        <fullName evidence="2">Uncharacterized protein</fullName>
    </submittedName>
</protein>
<dbReference type="AlphaFoldDB" id="A0A2X4WI69"/>
<evidence type="ECO:0000313" key="2">
    <source>
        <dbReference type="EMBL" id="SQI59578.1"/>
    </source>
</evidence>
<dbReference type="EMBL" id="LS483476">
    <property type="protein sequence ID" value="SQI59578.1"/>
    <property type="molecule type" value="Genomic_DNA"/>
</dbReference>
<dbReference type="KEGG" id="blen:NCTC4824_02413"/>
<keyword evidence="1" id="KW-0472">Membrane</keyword>
<sequence length="61" mass="6989">MEKTYFIATLAFGWFITLGLGVFTYFGFRLGYPLIGIMFIAITIASAAMNILLIKKWKRTF</sequence>
<dbReference type="RefSeq" id="WP_066139002.1">
    <property type="nucleotide sequence ID" value="NZ_CBCSGM010000001.1"/>
</dbReference>
<evidence type="ECO:0000313" key="3">
    <source>
        <dbReference type="Proteomes" id="UP000249134"/>
    </source>
</evidence>
<organism evidence="2 3">
    <name type="scientific">Lederbergia lenta</name>
    <name type="common">Bacillus lentus</name>
    <dbReference type="NCBI Taxonomy" id="1467"/>
    <lineage>
        <taxon>Bacteria</taxon>
        <taxon>Bacillati</taxon>
        <taxon>Bacillota</taxon>
        <taxon>Bacilli</taxon>
        <taxon>Bacillales</taxon>
        <taxon>Bacillaceae</taxon>
        <taxon>Lederbergia</taxon>
    </lineage>
</organism>
<feature type="transmembrane region" description="Helical" evidence="1">
    <location>
        <begin position="34"/>
        <end position="54"/>
    </location>
</feature>